<dbReference type="Proteomes" id="UP001236800">
    <property type="component" value="Chromosome"/>
</dbReference>
<dbReference type="CDD" id="cd07040">
    <property type="entry name" value="HP"/>
    <property type="match status" value="1"/>
</dbReference>
<dbReference type="AlphaFoldDB" id="A0AA50KCC7"/>
<dbReference type="GO" id="GO:0016787">
    <property type="term" value="F:hydrolase activity"/>
    <property type="evidence" value="ECO:0007669"/>
    <property type="project" value="UniProtKB-KW"/>
</dbReference>
<evidence type="ECO:0000313" key="1">
    <source>
        <dbReference type="EMBL" id="WMB72417.1"/>
    </source>
</evidence>
<dbReference type="Gene3D" id="3.40.50.1240">
    <property type="entry name" value="Phosphoglycerate mutase-like"/>
    <property type="match status" value="1"/>
</dbReference>
<dbReference type="SMART" id="SM00855">
    <property type="entry name" value="PGAM"/>
    <property type="match status" value="1"/>
</dbReference>
<name>A0AA50KCC7_9GAMM</name>
<keyword evidence="1" id="KW-0378">Hydrolase</keyword>
<sequence>MAAGRSLSHFRFHGFTLILKHYFKHNVVINMKRFSLLTSLVIFTCLGFTPISQAHAESRLIILVRHAEKADTPANNPQLSPKGEMRATSLITALSRTPLSQLIATQYLRTQQTLAPIAEDRHLPVTIVEAAKPIEGHIQHIVEQVHAVKGNTLIVGHSNTVPLIIKALGGPEIQAISEDDYSQLFLLSLNDDQPASLIATRYGQE</sequence>
<dbReference type="SUPFAM" id="SSF53254">
    <property type="entry name" value="Phosphoglycerate mutase-like"/>
    <property type="match status" value="1"/>
</dbReference>
<dbReference type="EMBL" id="CP132914">
    <property type="protein sequence ID" value="WMB72417.1"/>
    <property type="molecule type" value="Genomic_DNA"/>
</dbReference>
<dbReference type="RefSeq" id="WP_263197675.1">
    <property type="nucleotide sequence ID" value="NZ_CP132914.1"/>
</dbReference>
<dbReference type="InterPro" id="IPR013078">
    <property type="entry name" value="His_Pase_superF_clade-1"/>
</dbReference>
<accession>A0AA50KCC7</accession>
<protein>
    <submittedName>
        <fullName evidence="1">Histidine phosphatase family protein</fullName>
        <ecNumber evidence="1">3.1.3.-</ecNumber>
    </submittedName>
</protein>
<reference evidence="1" key="1">
    <citation type="submission" date="2023-08" db="EMBL/GenBank/DDBJ databases">
        <title>Complete genome sequence of Shewanella oncorhynchi Z-P2, a siderophore putrebactin-producing bacterium.</title>
        <authorList>
            <person name="Zhang Y."/>
        </authorList>
    </citation>
    <scope>NUCLEOTIDE SEQUENCE</scope>
    <source>
        <strain evidence="1">Z-P2</strain>
    </source>
</reference>
<dbReference type="KEGG" id="sog:RA178_18660"/>
<dbReference type="Pfam" id="PF00300">
    <property type="entry name" value="His_Phos_1"/>
    <property type="match status" value="1"/>
</dbReference>
<dbReference type="GeneID" id="301341249"/>
<dbReference type="InterPro" id="IPR029033">
    <property type="entry name" value="His_PPase_superfam"/>
</dbReference>
<dbReference type="EC" id="3.1.3.-" evidence="1"/>
<gene>
    <name evidence="1" type="ORF">RA178_18660</name>
</gene>
<proteinExistence type="predicted"/>
<organism evidence="1">
    <name type="scientific">Shewanella oncorhynchi</name>
    <dbReference type="NCBI Taxonomy" id="2726434"/>
    <lineage>
        <taxon>Bacteria</taxon>
        <taxon>Pseudomonadati</taxon>
        <taxon>Pseudomonadota</taxon>
        <taxon>Gammaproteobacteria</taxon>
        <taxon>Alteromonadales</taxon>
        <taxon>Shewanellaceae</taxon>
        <taxon>Shewanella</taxon>
    </lineage>
</organism>